<dbReference type="AlphaFoldDB" id="A0A1F8CMT2"/>
<dbReference type="InterPro" id="IPR002156">
    <property type="entry name" value="RNaseH_domain"/>
</dbReference>
<dbReference type="SUPFAM" id="SSF53098">
    <property type="entry name" value="Ribonuclease H-like"/>
    <property type="match status" value="1"/>
</dbReference>
<organism evidence="2 3">
    <name type="scientific">Candidatus Woesebacteria bacterium RIFOXYA1_FULL_43_9</name>
    <dbReference type="NCBI Taxonomy" id="1802534"/>
    <lineage>
        <taxon>Bacteria</taxon>
        <taxon>Candidatus Woeseibacteriota</taxon>
    </lineage>
</organism>
<comment type="caution">
    <text evidence="2">The sequence shown here is derived from an EMBL/GenBank/DDBJ whole genome shotgun (WGS) entry which is preliminary data.</text>
</comment>
<dbReference type="PANTHER" id="PTHR46387:SF2">
    <property type="entry name" value="RIBONUCLEASE HI"/>
    <property type="match status" value="1"/>
</dbReference>
<sequence length="136" mass="15192">MASQIEIYTDGGSRGNPGPSACAFVVIKEGSVIHEESAFLGEGTNNNAEYQGLINALRWLTINGKQKETVVIYMDSELVVRQVKGIYKVKHPVMKMKHQEVTGLLSQFSHLTFQNVPRLQNAHPDRLVNEELDKRG</sequence>
<name>A0A1F8CMT2_9BACT</name>
<gene>
    <name evidence="2" type="ORF">A2188_02105</name>
</gene>
<dbReference type="Pfam" id="PF00075">
    <property type="entry name" value="RNase_H"/>
    <property type="match status" value="1"/>
</dbReference>
<feature type="domain" description="RNase H type-1" evidence="1">
    <location>
        <begin position="1"/>
        <end position="136"/>
    </location>
</feature>
<dbReference type="GO" id="GO:0003676">
    <property type="term" value="F:nucleic acid binding"/>
    <property type="evidence" value="ECO:0007669"/>
    <property type="project" value="InterPro"/>
</dbReference>
<dbReference type="PANTHER" id="PTHR46387">
    <property type="entry name" value="POLYNUCLEOTIDYL TRANSFERASE, RIBONUCLEASE H-LIKE SUPERFAMILY PROTEIN"/>
    <property type="match status" value="1"/>
</dbReference>
<dbReference type="InterPro" id="IPR036397">
    <property type="entry name" value="RNaseH_sf"/>
</dbReference>
<reference evidence="2 3" key="1">
    <citation type="journal article" date="2016" name="Nat. Commun.">
        <title>Thousands of microbial genomes shed light on interconnected biogeochemical processes in an aquifer system.</title>
        <authorList>
            <person name="Anantharaman K."/>
            <person name="Brown C.T."/>
            <person name="Hug L.A."/>
            <person name="Sharon I."/>
            <person name="Castelle C.J."/>
            <person name="Probst A.J."/>
            <person name="Thomas B.C."/>
            <person name="Singh A."/>
            <person name="Wilkins M.J."/>
            <person name="Karaoz U."/>
            <person name="Brodie E.L."/>
            <person name="Williams K.H."/>
            <person name="Hubbard S.S."/>
            <person name="Banfield J.F."/>
        </authorList>
    </citation>
    <scope>NUCLEOTIDE SEQUENCE [LARGE SCALE GENOMIC DNA]</scope>
</reference>
<proteinExistence type="predicted"/>
<dbReference type="EMBL" id="MGHU01000016">
    <property type="protein sequence ID" value="OGM77551.1"/>
    <property type="molecule type" value="Genomic_DNA"/>
</dbReference>
<evidence type="ECO:0000313" key="3">
    <source>
        <dbReference type="Proteomes" id="UP000179241"/>
    </source>
</evidence>
<protein>
    <recommendedName>
        <fullName evidence="1">RNase H type-1 domain-containing protein</fullName>
    </recommendedName>
</protein>
<dbReference type="PROSITE" id="PS50879">
    <property type="entry name" value="RNASE_H_1"/>
    <property type="match status" value="1"/>
</dbReference>
<dbReference type="Gene3D" id="3.30.420.10">
    <property type="entry name" value="Ribonuclease H-like superfamily/Ribonuclease H"/>
    <property type="match status" value="1"/>
</dbReference>
<accession>A0A1F8CMT2</accession>
<dbReference type="InterPro" id="IPR012337">
    <property type="entry name" value="RNaseH-like_sf"/>
</dbReference>
<evidence type="ECO:0000313" key="2">
    <source>
        <dbReference type="EMBL" id="OGM77551.1"/>
    </source>
</evidence>
<dbReference type="Proteomes" id="UP000179241">
    <property type="component" value="Unassembled WGS sequence"/>
</dbReference>
<evidence type="ECO:0000259" key="1">
    <source>
        <dbReference type="PROSITE" id="PS50879"/>
    </source>
</evidence>
<dbReference type="CDD" id="cd09279">
    <property type="entry name" value="RNase_HI_like"/>
    <property type="match status" value="1"/>
</dbReference>
<dbReference type="GO" id="GO:0004523">
    <property type="term" value="F:RNA-DNA hybrid ribonuclease activity"/>
    <property type="evidence" value="ECO:0007669"/>
    <property type="project" value="InterPro"/>
</dbReference>